<evidence type="ECO:0000313" key="3">
    <source>
        <dbReference type="Proteomes" id="UP000028547"/>
    </source>
</evidence>
<reference evidence="2 3" key="1">
    <citation type="submission" date="2014-07" db="EMBL/GenBank/DDBJ databases">
        <title>Draft Genome Sequence of Gephyronic Acid Producer, Cystobacter violaceus Strain Cb vi76.</title>
        <authorList>
            <person name="Stevens D.C."/>
            <person name="Young J."/>
            <person name="Carmichael R."/>
            <person name="Tan J."/>
            <person name="Taylor R.E."/>
        </authorList>
    </citation>
    <scope>NUCLEOTIDE SEQUENCE [LARGE SCALE GENOMIC DNA]</scope>
    <source>
        <strain evidence="2 3">Cb vi76</strain>
    </source>
</reference>
<comment type="caution">
    <text evidence="2">The sequence shown here is derived from an EMBL/GenBank/DDBJ whole genome shotgun (WGS) entry which is preliminary data.</text>
</comment>
<dbReference type="RefSeq" id="WP_043393512.1">
    <property type="nucleotide sequence ID" value="NZ_JPMI01000075.1"/>
</dbReference>
<name>A0A084SWV3_9BACT</name>
<organism evidence="2 3">
    <name type="scientific">Archangium violaceum Cb vi76</name>
    <dbReference type="NCBI Taxonomy" id="1406225"/>
    <lineage>
        <taxon>Bacteria</taxon>
        <taxon>Pseudomonadati</taxon>
        <taxon>Myxococcota</taxon>
        <taxon>Myxococcia</taxon>
        <taxon>Myxococcales</taxon>
        <taxon>Cystobacterineae</taxon>
        <taxon>Archangiaceae</taxon>
        <taxon>Archangium</taxon>
    </lineage>
</organism>
<proteinExistence type="predicted"/>
<feature type="region of interest" description="Disordered" evidence="1">
    <location>
        <begin position="1"/>
        <end position="20"/>
    </location>
</feature>
<evidence type="ECO:0000313" key="2">
    <source>
        <dbReference type="EMBL" id="KFA92938.1"/>
    </source>
</evidence>
<sequence length="149" mass="16479">MTGDGLRLRFQQDDDGTGELHASVRSQGFSGQGSAWFGAEQLERFASALAAYPLTEEARAGLAGGYWRDNRLEQVHLAISAYPLDSAGHIGVRVRVATTVSPSDRPQSQHVTEVELQTTYHELELFSRQLREHLAGEREDAVLRADTRT</sequence>
<evidence type="ECO:0000256" key="1">
    <source>
        <dbReference type="SAM" id="MobiDB-lite"/>
    </source>
</evidence>
<gene>
    <name evidence="2" type="ORF">Q664_11620</name>
</gene>
<protein>
    <submittedName>
        <fullName evidence="2">Uncharacterized protein</fullName>
    </submittedName>
</protein>
<dbReference type="Proteomes" id="UP000028547">
    <property type="component" value="Unassembled WGS sequence"/>
</dbReference>
<feature type="compositionally biased region" description="Basic and acidic residues" evidence="1">
    <location>
        <begin position="1"/>
        <end position="12"/>
    </location>
</feature>
<dbReference type="AlphaFoldDB" id="A0A084SWV3"/>
<accession>A0A084SWV3</accession>
<dbReference type="EMBL" id="JPMI01000075">
    <property type="protein sequence ID" value="KFA92938.1"/>
    <property type="molecule type" value="Genomic_DNA"/>
</dbReference>